<dbReference type="InterPro" id="IPR006059">
    <property type="entry name" value="SBP"/>
</dbReference>
<dbReference type="PANTHER" id="PTHR43649">
    <property type="entry name" value="ARABINOSE-BINDING PROTEIN-RELATED"/>
    <property type="match status" value="1"/>
</dbReference>
<feature type="chain" id="PRO_5038952178" evidence="1">
    <location>
        <begin position="25"/>
        <end position="433"/>
    </location>
</feature>
<keyword evidence="2" id="KW-0762">Sugar transport</keyword>
<dbReference type="Gene3D" id="3.40.190.10">
    <property type="entry name" value="Periplasmic binding protein-like II"/>
    <property type="match status" value="1"/>
</dbReference>
<dbReference type="AlphaFoldDB" id="A0A841AQI6"/>
<dbReference type="Proteomes" id="UP000536685">
    <property type="component" value="Unassembled WGS sequence"/>
</dbReference>
<sequence>MPKKRLTLALGALATGSLLLSGCAASTTPVTDVAIADIADIASCDPAESPITVTFGTQAAEAMEIAVANLKAEYPGLEIAAEPQATSSYDDLTKTVVADIAVGKRPDLIMTGLGQLRFWTDTYEPAPIDTAALPATYKTQFLDAGTVDGTVYLAPAQISTPVLLVNQDALDAADAGEAADITTFDELVEAAEKVTAETGAPSVSIPAVGLADWFSQAFVQGSGETFVNEDGSAGFGTDKAVEALSIWSTLADKGLELGIADQDAMAQFIGGNAAFLVYTTSTIASLQKGIGDSFEWTPVDLPSVDADGGALPAGGNGWIVLSDDECRAAFANALIGELLSPEAVAGASGTSYSYIPVDTEAGEALLASDAATPQLTYAWSYDKPLTPWGGFDGTNIVRVNDTIRTMAQKLQAGDDAEPTVASAVSGIDAIVGE</sequence>
<dbReference type="RefSeq" id="WP_184238789.1">
    <property type="nucleotide sequence ID" value="NZ_JACHMJ010000001.1"/>
</dbReference>
<dbReference type="PROSITE" id="PS51257">
    <property type="entry name" value="PROKAR_LIPOPROTEIN"/>
    <property type="match status" value="1"/>
</dbReference>
<proteinExistence type="predicted"/>
<keyword evidence="3" id="KW-1185">Reference proteome</keyword>
<protein>
    <submittedName>
        <fullName evidence="2">Multiple sugar transport system substrate-binding protein</fullName>
    </submittedName>
</protein>
<reference evidence="2 3" key="1">
    <citation type="submission" date="2020-08" db="EMBL/GenBank/DDBJ databases">
        <title>Sequencing the genomes of 1000 actinobacteria strains.</title>
        <authorList>
            <person name="Klenk H.-P."/>
        </authorList>
    </citation>
    <scope>NUCLEOTIDE SEQUENCE [LARGE SCALE GENOMIC DNA]</scope>
    <source>
        <strain evidence="2 3">DSM 105784</strain>
    </source>
</reference>
<evidence type="ECO:0000313" key="2">
    <source>
        <dbReference type="EMBL" id="MBB5844544.1"/>
    </source>
</evidence>
<evidence type="ECO:0000313" key="3">
    <source>
        <dbReference type="Proteomes" id="UP000536685"/>
    </source>
</evidence>
<dbReference type="SUPFAM" id="SSF53850">
    <property type="entry name" value="Periplasmic binding protein-like II"/>
    <property type="match status" value="1"/>
</dbReference>
<feature type="signal peptide" evidence="1">
    <location>
        <begin position="1"/>
        <end position="24"/>
    </location>
</feature>
<dbReference type="InterPro" id="IPR050490">
    <property type="entry name" value="Bact_solute-bd_prot1"/>
</dbReference>
<dbReference type="EMBL" id="JACHMJ010000001">
    <property type="protein sequence ID" value="MBB5844544.1"/>
    <property type="molecule type" value="Genomic_DNA"/>
</dbReference>
<dbReference type="Pfam" id="PF13416">
    <property type="entry name" value="SBP_bac_8"/>
    <property type="match status" value="1"/>
</dbReference>
<name>A0A841AQI6_9MICO</name>
<comment type="caution">
    <text evidence="2">The sequence shown here is derived from an EMBL/GenBank/DDBJ whole genome shotgun (WGS) entry which is preliminary data.</text>
</comment>
<keyword evidence="2" id="KW-0813">Transport</keyword>
<accession>A0A841AQI6</accession>
<evidence type="ECO:0000256" key="1">
    <source>
        <dbReference type="SAM" id="SignalP"/>
    </source>
</evidence>
<organism evidence="2 3">
    <name type="scientific">Conyzicola lurida</name>
    <dbReference type="NCBI Taxonomy" id="1172621"/>
    <lineage>
        <taxon>Bacteria</taxon>
        <taxon>Bacillati</taxon>
        <taxon>Actinomycetota</taxon>
        <taxon>Actinomycetes</taxon>
        <taxon>Micrococcales</taxon>
        <taxon>Microbacteriaceae</taxon>
        <taxon>Conyzicola</taxon>
    </lineage>
</organism>
<dbReference type="PANTHER" id="PTHR43649:SF30">
    <property type="entry name" value="ABC TRANSPORTER SUBSTRATE-BINDING PROTEIN"/>
    <property type="match status" value="1"/>
</dbReference>
<keyword evidence="1" id="KW-0732">Signal</keyword>
<gene>
    <name evidence="2" type="ORF">HD599_002867</name>
</gene>